<protein>
    <submittedName>
        <fullName evidence="1">Uncharacterized protein</fullName>
    </submittedName>
</protein>
<sequence length="69" mass="7567">MLRHVDGFDGGLQIGNVHGRTLFVSDVVSCRHAIGIEVPGIECAAMHSRSLWNGRRRDAGKRGACLRPR</sequence>
<dbReference type="EMBL" id="CP066770">
    <property type="protein sequence ID" value="QQK06859.1"/>
    <property type="molecule type" value="Genomic_DNA"/>
</dbReference>
<dbReference type="Proteomes" id="UP000596205">
    <property type="component" value="Chromosome 2"/>
</dbReference>
<reference evidence="1 2" key="1">
    <citation type="submission" date="2020-12" db="EMBL/GenBank/DDBJ databases">
        <title>Complete genome sequence of Burkholderia anthina BJQ0011.</title>
        <authorList>
            <person name="Xu Y."/>
        </authorList>
    </citation>
    <scope>NUCLEOTIDE SEQUENCE [LARGE SCALE GENOMIC DNA]</scope>
    <source>
        <strain evidence="1 2">BJQ0011</strain>
    </source>
</reference>
<name>A0A7T6VMW0_9BURK</name>
<dbReference type="RefSeq" id="WP_199569092.1">
    <property type="nucleotide sequence ID" value="NZ_CP066770.1"/>
</dbReference>
<accession>A0A7T6VMW0</accession>
<organism evidence="1 2">
    <name type="scientific">Burkholderia anthina</name>
    <dbReference type="NCBI Taxonomy" id="179879"/>
    <lineage>
        <taxon>Bacteria</taxon>
        <taxon>Pseudomonadati</taxon>
        <taxon>Pseudomonadota</taxon>
        <taxon>Betaproteobacteria</taxon>
        <taxon>Burkholderiales</taxon>
        <taxon>Burkholderiaceae</taxon>
        <taxon>Burkholderia</taxon>
        <taxon>Burkholderia cepacia complex</taxon>
    </lineage>
</organism>
<dbReference type="KEGG" id="bann:JFN94_16780"/>
<gene>
    <name evidence="1" type="ORF">JFN94_16780</name>
</gene>
<evidence type="ECO:0000313" key="2">
    <source>
        <dbReference type="Proteomes" id="UP000596205"/>
    </source>
</evidence>
<proteinExistence type="predicted"/>
<evidence type="ECO:0000313" key="1">
    <source>
        <dbReference type="EMBL" id="QQK06859.1"/>
    </source>
</evidence>
<dbReference type="AlphaFoldDB" id="A0A7T6VMW0"/>